<organism evidence="2 3">
    <name type="scientific">Alistipes hominis</name>
    <dbReference type="NCBI Taxonomy" id="2763015"/>
    <lineage>
        <taxon>Bacteria</taxon>
        <taxon>Pseudomonadati</taxon>
        <taxon>Bacteroidota</taxon>
        <taxon>Bacteroidia</taxon>
        <taxon>Bacteroidales</taxon>
        <taxon>Rikenellaceae</taxon>
        <taxon>Alistipes</taxon>
    </lineage>
</organism>
<keyword evidence="1" id="KW-0732">Signal</keyword>
<comment type="caution">
    <text evidence="2">The sequence shown here is derived from an EMBL/GenBank/DDBJ whole genome shotgun (WGS) entry which is preliminary data.</text>
</comment>
<reference evidence="2 3" key="1">
    <citation type="submission" date="2020-08" db="EMBL/GenBank/DDBJ databases">
        <title>Genome public.</title>
        <authorList>
            <person name="Liu C."/>
            <person name="Sun Q."/>
        </authorList>
    </citation>
    <scope>NUCLEOTIDE SEQUENCE [LARGE SCALE GENOMIC DNA]</scope>
    <source>
        <strain evidence="2 3">New-7</strain>
    </source>
</reference>
<sequence>MTKSAFLFVLLLFSVRAFGQTDTIFSNNEKIPCIVKEIKESSVVYVHPGEELLNSIYKNAVQKIVFKNGRVQVFAEATSFNAVKGVDDYEKVTVTAVESEVKGLFKVGDVSAKAVGTTELSNQERVKNRAYRKLKMVAAMMGANAVYLTNQRTEGNKIGYFSSSSAETNLTGVAYTNRLPDFNAFKELLDRHKGKMTQVLEVSLGGSSTEYAKFKTNKPFTIENLTGENGLIVIDDKYRVVGFDQQGFNVYYRNKSKWFNVRVDFGE</sequence>
<gene>
    <name evidence="2" type="ORF">H8S08_03865</name>
</gene>
<protein>
    <submittedName>
        <fullName evidence="2">Uncharacterized protein</fullName>
    </submittedName>
</protein>
<dbReference type="RefSeq" id="WP_145996519.1">
    <property type="nucleotide sequence ID" value="NZ_JACOOK010000002.1"/>
</dbReference>
<dbReference type="Proteomes" id="UP000636891">
    <property type="component" value="Unassembled WGS sequence"/>
</dbReference>
<evidence type="ECO:0000256" key="1">
    <source>
        <dbReference type="SAM" id="SignalP"/>
    </source>
</evidence>
<feature type="chain" id="PRO_5045131108" evidence="1">
    <location>
        <begin position="20"/>
        <end position="267"/>
    </location>
</feature>
<dbReference type="EMBL" id="JACOOK010000002">
    <property type="protein sequence ID" value="MBC5616156.1"/>
    <property type="molecule type" value="Genomic_DNA"/>
</dbReference>
<keyword evidence="3" id="KW-1185">Reference proteome</keyword>
<feature type="signal peptide" evidence="1">
    <location>
        <begin position="1"/>
        <end position="19"/>
    </location>
</feature>
<evidence type="ECO:0000313" key="3">
    <source>
        <dbReference type="Proteomes" id="UP000636891"/>
    </source>
</evidence>
<name>A0ABR7CKI4_9BACT</name>
<evidence type="ECO:0000313" key="2">
    <source>
        <dbReference type="EMBL" id="MBC5616156.1"/>
    </source>
</evidence>
<accession>A0ABR7CKI4</accession>
<proteinExistence type="predicted"/>